<dbReference type="GO" id="GO:0046872">
    <property type="term" value="F:metal ion binding"/>
    <property type="evidence" value="ECO:0007669"/>
    <property type="project" value="UniProtKB-KW"/>
</dbReference>
<reference evidence="10 11" key="1">
    <citation type="submission" date="2019-03" db="EMBL/GenBank/DDBJ databases">
        <title>Genomic Encyclopedia of Type Strains, Phase IV (KMG-IV): sequencing the most valuable type-strain genomes for metagenomic binning, comparative biology and taxonomic classification.</title>
        <authorList>
            <person name="Goeker M."/>
        </authorList>
    </citation>
    <scope>NUCLEOTIDE SEQUENCE [LARGE SCALE GENOMIC DNA]</scope>
    <source>
        <strain evidence="10 11">DSM 45765</strain>
    </source>
</reference>
<dbReference type="InterPro" id="IPR042096">
    <property type="entry name" value="Dihydro-acid_dehy_C"/>
</dbReference>
<evidence type="ECO:0000256" key="3">
    <source>
        <dbReference type="ARBA" id="ARBA00022723"/>
    </source>
</evidence>
<dbReference type="EMBL" id="SLXQ01000002">
    <property type="protein sequence ID" value="TCP54963.1"/>
    <property type="molecule type" value="Genomic_DNA"/>
</dbReference>
<dbReference type="InterPro" id="IPR020558">
    <property type="entry name" value="DiOHA_6PGluconate_deHydtase_CS"/>
</dbReference>
<keyword evidence="7" id="KW-0100">Branched-chain amino acid biosynthesis</keyword>
<keyword evidence="3" id="KW-0479">Metal-binding</keyword>
<keyword evidence="2" id="KW-0001">2Fe-2S</keyword>
<sequence>MQSGQAMLRSNLVNPSETSEAERRSAAWFGLTGKLGFVHRSKMYNQGYSSSIFDGRPVIGICNSWSELAPCNAHLRQVAEAVKRGVLMAGGAPFEFPTISLGETLMRPSAMLFRNLMAMDVEETLRANPLDGVVLLGGCDKTVPAQLMGALSVDLPTIMVTGGPMLNGKFRGQDAGSGTHVWQFSEEVRAGRMSQADFAAAEACLSRSAGHCTTMGTASTMACITEALGLSLPGSAAIPAVDARRHNIAEQAGSRIVEMVNEQLSPSTILDRRSFENAIRVNAALGGSTNAVVHLLAIAGRAEVPLELADFDSLAAEVPLLVNLLPSGSYLMEDFAYAGGVPAVLRELGTILHTEARTVTGGSLGDNTATAENWNPDVVRPLANPLGAPGSNTAVLHGNLAPDGAVLKISAAAPELLRHTGTALVFDTIEEYHERADAPDLPVDASTVLVVRNAGPSGYPGMPEIGNLAIPKKLLDAGIRDMVRITDGRMSGTSYGTVVLHVAPESAIGGPLALLRSGDQVTLDVPARRIDMDVSDEELARRAEEGSTPAMAGPDGGYTWLYRQHVRQADTGADFDFLVGRRGHPVPRRHL</sequence>
<feature type="domain" description="Dihydroxy-acid/6-phosphogluconate dehydratase C-terminal" evidence="9">
    <location>
        <begin position="377"/>
        <end position="573"/>
    </location>
</feature>
<proteinExistence type="inferred from homology"/>
<evidence type="ECO:0000313" key="10">
    <source>
        <dbReference type="EMBL" id="TCP54963.1"/>
    </source>
</evidence>
<dbReference type="InterPro" id="IPR052352">
    <property type="entry name" value="Sugar_Degrad_Dehydratases"/>
</dbReference>
<dbReference type="GO" id="GO:0009082">
    <property type="term" value="P:branched-chain amino acid biosynthetic process"/>
    <property type="evidence" value="ECO:0007669"/>
    <property type="project" value="UniProtKB-KW"/>
</dbReference>
<dbReference type="Gene3D" id="3.50.30.80">
    <property type="entry name" value="IlvD/EDD C-terminal domain-like"/>
    <property type="match status" value="1"/>
</dbReference>
<dbReference type="NCBIfam" id="NF004784">
    <property type="entry name" value="PRK06131.1"/>
    <property type="match status" value="1"/>
</dbReference>
<dbReference type="Pfam" id="PF00920">
    <property type="entry name" value="ILVD_EDD_N"/>
    <property type="match status" value="1"/>
</dbReference>
<dbReference type="AlphaFoldDB" id="A0A4R2QXS6"/>
<keyword evidence="7" id="KW-0028">Amino-acid biosynthesis</keyword>
<evidence type="ECO:0000259" key="9">
    <source>
        <dbReference type="Pfam" id="PF24877"/>
    </source>
</evidence>
<evidence type="ECO:0000256" key="7">
    <source>
        <dbReference type="ARBA" id="ARBA00023304"/>
    </source>
</evidence>
<evidence type="ECO:0000313" key="11">
    <source>
        <dbReference type="Proteomes" id="UP000294911"/>
    </source>
</evidence>
<dbReference type="InterPro" id="IPR056740">
    <property type="entry name" value="ILV_EDD_C"/>
</dbReference>
<organism evidence="10 11">
    <name type="scientific">Tamaricihabitans halophyticus</name>
    <dbReference type="NCBI Taxonomy" id="1262583"/>
    <lineage>
        <taxon>Bacteria</taxon>
        <taxon>Bacillati</taxon>
        <taxon>Actinomycetota</taxon>
        <taxon>Actinomycetes</taxon>
        <taxon>Pseudonocardiales</taxon>
        <taxon>Pseudonocardiaceae</taxon>
        <taxon>Tamaricihabitans</taxon>
    </lineage>
</organism>
<dbReference type="Pfam" id="PF24877">
    <property type="entry name" value="ILV_EDD_C"/>
    <property type="match status" value="1"/>
</dbReference>
<dbReference type="PANTHER" id="PTHR43183">
    <property type="entry name" value="HYPOTHETICAL DIHYDROXYACID DEHYDRATASE (EUROFUNG)-RELATED"/>
    <property type="match status" value="1"/>
</dbReference>
<evidence type="ECO:0000256" key="5">
    <source>
        <dbReference type="ARBA" id="ARBA00023014"/>
    </source>
</evidence>
<keyword evidence="5" id="KW-0411">Iron-sulfur</keyword>
<evidence type="ECO:0000256" key="2">
    <source>
        <dbReference type="ARBA" id="ARBA00022714"/>
    </source>
</evidence>
<evidence type="ECO:0000256" key="6">
    <source>
        <dbReference type="ARBA" id="ARBA00023239"/>
    </source>
</evidence>
<accession>A0A4R2QXS6</accession>
<evidence type="ECO:0000256" key="4">
    <source>
        <dbReference type="ARBA" id="ARBA00023004"/>
    </source>
</evidence>
<comment type="similarity">
    <text evidence="1">Belongs to the IlvD/Edd family.</text>
</comment>
<dbReference type="Proteomes" id="UP000294911">
    <property type="component" value="Unassembled WGS sequence"/>
</dbReference>
<dbReference type="InterPro" id="IPR000581">
    <property type="entry name" value="ILV_EDD_N"/>
</dbReference>
<dbReference type="PANTHER" id="PTHR43183:SF1">
    <property type="entry name" value="HYPOTHETICAL DIHYDROXY-ACID DEHYDRATASE (EUROFUNG)-RELATED"/>
    <property type="match status" value="1"/>
</dbReference>
<keyword evidence="4" id="KW-0408">Iron</keyword>
<evidence type="ECO:0000256" key="1">
    <source>
        <dbReference type="ARBA" id="ARBA00006486"/>
    </source>
</evidence>
<dbReference type="InterPro" id="IPR037237">
    <property type="entry name" value="IlvD/EDD_N"/>
</dbReference>
<gene>
    <name evidence="10" type="ORF">EV191_102174</name>
</gene>
<dbReference type="GO" id="GO:0016836">
    <property type="term" value="F:hydro-lyase activity"/>
    <property type="evidence" value="ECO:0007669"/>
    <property type="project" value="UniProtKB-ARBA"/>
</dbReference>
<evidence type="ECO:0000259" key="8">
    <source>
        <dbReference type="Pfam" id="PF00920"/>
    </source>
</evidence>
<keyword evidence="6" id="KW-0456">Lyase</keyword>
<dbReference type="SUPFAM" id="SSF143975">
    <property type="entry name" value="IlvD/EDD N-terminal domain-like"/>
    <property type="match status" value="1"/>
</dbReference>
<keyword evidence="11" id="KW-1185">Reference proteome</keyword>
<dbReference type="FunFam" id="3.50.30.80:FF:000001">
    <property type="entry name" value="Dihydroxy-acid dehydratase"/>
    <property type="match status" value="1"/>
</dbReference>
<dbReference type="PROSITE" id="PS00886">
    <property type="entry name" value="ILVD_EDD_1"/>
    <property type="match status" value="1"/>
</dbReference>
<protein>
    <submittedName>
        <fullName evidence="10">Dihydroxyacid dehydratase</fullName>
    </submittedName>
</protein>
<dbReference type="GO" id="GO:0051537">
    <property type="term" value="F:2 iron, 2 sulfur cluster binding"/>
    <property type="evidence" value="ECO:0007669"/>
    <property type="project" value="UniProtKB-KW"/>
</dbReference>
<dbReference type="SUPFAM" id="SSF52016">
    <property type="entry name" value="LeuD/IlvD-like"/>
    <property type="match status" value="1"/>
</dbReference>
<dbReference type="NCBIfam" id="NF009560">
    <property type="entry name" value="PRK13017.1"/>
    <property type="match status" value="1"/>
</dbReference>
<feature type="domain" description="Dihydroxy-acid/6-phosphogluconate dehydratase N-terminal" evidence="8">
    <location>
        <begin position="56"/>
        <end position="367"/>
    </location>
</feature>
<name>A0A4R2QXS6_9PSEU</name>
<comment type="caution">
    <text evidence="10">The sequence shown here is derived from an EMBL/GenBank/DDBJ whole genome shotgun (WGS) entry which is preliminary data.</text>
</comment>